<organism evidence="2 4">
    <name type="scientific">Kingdonia uniflora</name>
    <dbReference type="NCBI Taxonomy" id="39325"/>
    <lineage>
        <taxon>Eukaryota</taxon>
        <taxon>Viridiplantae</taxon>
        <taxon>Streptophyta</taxon>
        <taxon>Embryophyta</taxon>
        <taxon>Tracheophyta</taxon>
        <taxon>Spermatophyta</taxon>
        <taxon>Magnoliopsida</taxon>
        <taxon>Ranunculales</taxon>
        <taxon>Circaeasteraceae</taxon>
        <taxon>Kingdonia</taxon>
    </lineage>
</organism>
<feature type="compositionally biased region" description="Low complexity" evidence="1">
    <location>
        <begin position="256"/>
        <end position="265"/>
    </location>
</feature>
<keyword evidence="4" id="KW-1185">Reference proteome</keyword>
<reference evidence="2 4" key="1">
    <citation type="journal article" date="2020" name="IScience">
        <title>Genome Sequencing of the Endangered Kingdonia uniflora (Circaeasteraceae, Ranunculales) Reveals Potential Mechanisms of Evolutionary Specialization.</title>
        <authorList>
            <person name="Sun Y."/>
            <person name="Deng T."/>
            <person name="Zhang A."/>
            <person name="Moore M.J."/>
            <person name="Landis J.B."/>
            <person name="Lin N."/>
            <person name="Zhang H."/>
            <person name="Zhang X."/>
            <person name="Huang J."/>
            <person name="Zhang X."/>
            <person name="Sun H."/>
            <person name="Wang H."/>
        </authorList>
    </citation>
    <scope>NUCLEOTIDE SEQUENCE [LARGE SCALE GENOMIC DNA]</scope>
    <source>
        <strain evidence="2">TB1705</strain>
        <tissue evidence="2">Leaf</tissue>
    </source>
</reference>
<dbReference type="EMBL" id="JACGCM010001275">
    <property type="protein sequence ID" value="KAF6157307.1"/>
    <property type="molecule type" value="Genomic_DNA"/>
</dbReference>
<sequence>MTTCHILQVQYLENDNLLLENKQKELKGTIDSMLQSRESFLSLYEDSTCEMRRSIEIRDRKIALLSENIHNHLLLFDSIGREAASVKQVVDNVQRVKALLLKEEVIENLTAEKKALHFDVRRFEIILQKIQNAYLNMDAEDKKIFSSALEGQKECGAMDEKENDRTASAIQESREDSIYKDTEQGAAENTGSITRDFRYAVSIESEECNSAANQPKEEFISNPQSATGLNVYVDGNKVSDNQDNCTPLINNHLDSESSTTEAASENPGERNMYDDVTQGNCFTTSHLKTKLDFVLLYFVSASEL</sequence>
<dbReference type="OrthoDB" id="1923550at2759"/>
<accession>A0A7J7MDQ5</accession>
<comment type="caution">
    <text evidence="2">The sequence shown here is derived from an EMBL/GenBank/DDBJ whole genome shotgun (WGS) entry which is preliminary data.</text>
</comment>
<evidence type="ECO:0000313" key="3">
    <source>
        <dbReference type="EMBL" id="KAF6157307.1"/>
    </source>
</evidence>
<gene>
    <name evidence="2" type="ORF">GIB67_003931</name>
    <name evidence="3" type="ORF">GIB67_004245</name>
</gene>
<dbReference type="Proteomes" id="UP000541444">
    <property type="component" value="Unassembled WGS sequence"/>
</dbReference>
<feature type="region of interest" description="Disordered" evidence="1">
    <location>
        <begin position="250"/>
        <end position="272"/>
    </location>
</feature>
<feature type="compositionally biased region" description="Basic and acidic residues" evidence="1">
    <location>
        <begin position="156"/>
        <end position="165"/>
    </location>
</feature>
<feature type="region of interest" description="Disordered" evidence="1">
    <location>
        <begin position="156"/>
        <end position="191"/>
    </location>
</feature>
<name>A0A7J7MDQ5_9MAGN</name>
<proteinExistence type="predicted"/>
<evidence type="ECO:0000313" key="4">
    <source>
        <dbReference type="Proteomes" id="UP000541444"/>
    </source>
</evidence>
<evidence type="ECO:0000313" key="2">
    <source>
        <dbReference type="EMBL" id="KAF6153026.1"/>
    </source>
</evidence>
<dbReference type="AlphaFoldDB" id="A0A7J7MDQ5"/>
<feature type="compositionally biased region" description="Basic and acidic residues" evidence="1">
    <location>
        <begin position="172"/>
        <end position="183"/>
    </location>
</feature>
<protein>
    <submittedName>
        <fullName evidence="2">Uncharacterized protein</fullName>
    </submittedName>
</protein>
<dbReference type="EMBL" id="JACGCM010001587">
    <property type="protein sequence ID" value="KAF6153026.1"/>
    <property type="molecule type" value="Genomic_DNA"/>
</dbReference>
<evidence type="ECO:0000256" key="1">
    <source>
        <dbReference type="SAM" id="MobiDB-lite"/>
    </source>
</evidence>